<feature type="transmembrane region" description="Helical" evidence="6">
    <location>
        <begin position="215"/>
        <end position="235"/>
    </location>
</feature>
<evidence type="ECO:0000259" key="7">
    <source>
        <dbReference type="PROSITE" id="PS50262"/>
    </source>
</evidence>
<keyword evidence="5" id="KW-0675">Receptor</keyword>
<sequence>MVKSLCNQSALLFPTLQFTTHDLGLFVYACTTPIVLIVGLVGNSLCLLVFRVKRLRSTPTGSSCAIILSALSAVDLLVLLCYVAPEWIHKGLPVLIRVFSTPPRLGDNIVKCNLDSVTSSESVPHCDLTLANYSLEPMFNITHFSLPTQLVAVDDRTWFKLTQFLYRPGLFQLYLLITYVLRMMSAWLLVLFTIERYIGVCYPLKTSLFRTRHKVNRVILLLFFIALLICSYKPILVSVLDNTYSLTDVKSNDLSTKDMDLAEYENQLPNAPHNFPHVSPRTDLSFPVVTHSQSTVETHEKPLVVFILDSCYAVLLTVLPFLIIFSLNLGIVAQLLRPNALLLQDTHSLKNSIHRTAGEAEQKNDCACYRNREHSFVHKGKNRRPGICDVCSVILYTSTYPKQPSEFCQWGPTEEATTSRSNDRCQPAINHHVYDQEYMHKQPGKSLTNLTKHHLYNCFVCSCCKSNSQASKPNRTEWPSTTHRRSDRLGRQFTTTLLTISACFLLLNIPYLVVWICRWHQPRMYKLYVVRNYVENNSCVPIGVCSHSRDIDDLNQSTTLSFVWSIDPNNNDNKSHGLSVPIRTNATQALQEPDQLDWLQAVLFISRTIFSFNYCINFFLYSLVGKYFRRELTRLFWSWKYSIFVHVCPARARRLARHRQRRVGLGQGGLRLRLWEKRNGRGPHNDNTGDMVKLRNQRNNPSHLASLPWTPCIYACNVRKHPQVGRGISYANCGCPYFGGHLPVVPIVHKN</sequence>
<proteinExistence type="inferred from homology"/>
<feature type="domain" description="G-protein coupled receptors family 1 profile" evidence="7">
    <location>
        <begin position="42"/>
        <end position="516"/>
    </location>
</feature>
<feature type="transmembrane region" description="Helical" evidence="6">
    <location>
        <begin position="312"/>
        <end position="336"/>
    </location>
</feature>
<name>A0A8J4SWY5_9TREM</name>
<dbReference type="InterPro" id="IPR000276">
    <property type="entry name" value="GPCR_Rhodpsn"/>
</dbReference>
<evidence type="ECO:0000313" key="9">
    <source>
        <dbReference type="Proteomes" id="UP000748531"/>
    </source>
</evidence>
<dbReference type="EMBL" id="LUCH01004751">
    <property type="protein sequence ID" value="KAF5398675.1"/>
    <property type="molecule type" value="Genomic_DNA"/>
</dbReference>
<dbReference type="AlphaFoldDB" id="A0A8J4SWY5"/>
<gene>
    <name evidence="8" type="ORF">PHET_08407</name>
</gene>
<dbReference type="Proteomes" id="UP000748531">
    <property type="component" value="Unassembled WGS sequence"/>
</dbReference>
<dbReference type="InterPro" id="IPR017452">
    <property type="entry name" value="GPCR_Rhodpsn_7TM"/>
</dbReference>
<evidence type="ECO:0000256" key="1">
    <source>
        <dbReference type="ARBA" id="ARBA00004370"/>
    </source>
</evidence>
<feature type="transmembrane region" description="Helical" evidence="6">
    <location>
        <begin position="493"/>
        <end position="516"/>
    </location>
</feature>
<dbReference type="SUPFAM" id="SSF81321">
    <property type="entry name" value="Family A G protein-coupled receptor-like"/>
    <property type="match status" value="3"/>
</dbReference>
<keyword evidence="9" id="KW-1185">Reference proteome</keyword>
<dbReference type="GO" id="GO:0004930">
    <property type="term" value="F:G protein-coupled receptor activity"/>
    <property type="evidence" value="ECO:0007669"/>
    <property type="project" value="UniProtKB-KW"/>
</dbReference>
<dbReference type="Pfam" id="PF00001">
    <property type="entry name" value="7tm_1"/>
    <property type="match status" value="1"/>
</dbReference>
<evidence type="ECO:0000256" key="2">
    <source>
        <dbReference type="ARBA" id="ARBA00022692"/>
    </source>
</evidence>
<feature type="transmembrane region" description="Helical" evidence="6">
    <location>
        <begin position="598"/>
        <end position="624"/>
    </location>
</feature>
<evidence type="ECO:0000256" key="5">
    <source>
        <dbReference type="RuleBase" id="RU000688"/>
    </source>
</evidence>
<protein>
    <recommendedName>
        <fullName evidence="7">G-protein coupled receptors family 1 profile domain-containing protein</fullName>
    </recommendedName>
</protein>
<evidence type="ECO:0000256" key="6">
    <source>
        <dbReference type="SAM" id="Phobius"/>
    </source>
</evidence>
<dbReference type="OrthoDB" id="9990906at2759"/>
<feature type="transmembrane region" description="Helical" evidence="6">
    <location>
        <begin position="25"/>
        <end position="50"/>
    </location>
</feature>
<evidence type="ECO:0000313" key="8">
    <source>
        <dbReference type="EMBL" id="KAF5398675.1"/>
    </source>
</evidence>
<dbReference type="PANTHER" id="PTHR46641">
    <property type="entry name" value="FMRFAMIDE RECEPTOR-RELATED"/>
    <property type="match status" value="1"/>
</dbReference>
<dbReference type="Gene3D" id="1.20.1070.10">
    <property type="entry name" value="Rhodopsin 7-helix transmembrane proteins"/>
    <property type="match status" value="3"/>
</dbReference>
<keyword evidence="5" id="KW-0807">Transducer</keyword>
<dbReference type="PRINTS" id="PR00237">
    <property type="entry name" value="GPCRRHODOPSN"/>
</dbReference>
<evidence type="ECO:0000256" key="4">
    <source>
        <dbReference type="ARBA" id="ARBA00023136"/>
    </source>
</evidence>
<comment type="similarity">
    <text evidence="5">Belongs to the G-protein coupled receptor 1 family.</text>
</comment>
<feature type="transmembrane region" description="Helical" evidence="6">
    <location>
        <begin position="62"/>
        <end position="85"/>
    </location>
</feature>
<evidence type="ECO:0000256" key="3">
    <source>
        <dbReference type="ARBA" id="ARBA00022989"/>
    </source>
</evidence>
<keyword evidence="3 6" id="KW-1133">Transmembrane helix</keyword>
<feature type="transmembrane region" description="Helical" evidence="6">
    <location>
        <begin position="171"/>
        <end position="194"/>
    </location>
</feature>
<dbReference type="PROSITE" id="PS00237">
    <property type="entry name" value="G_PROTEIN_RECEP_F1_1"/>
    <property type="match status" value="1"/>
</dbReference>
<accession>A0A8J4SWY5</accession>
<dbReference type="GO" id="GO:0016020">
    <property type="term" value="C:membrane"/>
    <property type="evidence" value="ECO:0007669"/>
    <property type="project" value="UniProtKB-SubCell"/>
</dbReference>
<organism evidence="8 9">
    <name type="scientific">Paragonimus heterotremus</name>
    <dbReference type="NCBI Taxonomy" id="100268"/>
    <lineage>
        <taxon>Eukaryota</taxon>
        <taxon>Metazoa</taxon>
        <taxon>Spiralia</taxon>
        <taxon>Lophotrochozoa</taxon>
        <taxon>Platyhelminthes</taxon>
        <taxon>Trematoda</taxon>
        <taxon>Digenea</taxon>
        <taxon>Plagiorchiida</taxon>
        <taxon>Troglotremata</taxon>
        <taxon>Troglotrematidae</taxon>
        <taxon>Paragonimus</taxon>
    </lineage>
</organism>
<comment type="subcellular location">
    <subcellularLocation>
        <location evidence="1">Membrane</location>
    </subcellularLocation>
</comment>
<keyword evidence="4 6" id="KW-0472">Membrane</keyword>
<reference evidence="8" key="1">
    <citation type="submission" date="2019-05" db="EMBL/GenBank/DDBJ databases">
        <title>Annotation for the trematode Paragonimus heterotremus.</title>
        <authorList>
            <person name="Choi Y.-J."/>
        </authorList>
    </citation>
    <scope>NUCLEOTIDE SEQUENCE</scope>
    <source>
        <strain evidence="8">LC</strain>
    </source>
</reference>
<keyword evidence="2 5" id="KW-0812">Transmembrane</keyword>
<dbReference type="PROSITE" id="PS50262">
    <property type="entry name" value="G_PROTEIN_RECEP_F1_2"/>
    <property type="match status" value="1"/>
</dbReference>
<keyword evidence="5" id="KW-0297">G-protein coupled receptor</keyword>
<dbReference type="InterPro" id="IPR052954">
    <property type="entry name" value="GPCR-Ligand_Int"/>
</dbReference>
<comment type="caution">
    <text evidence="8">The sequence shown here is derived from an EMBL/GenBank/DDBJ whole genome shotgun (WGS) entry which is preliminary data.</text>
</comment>